<dbReference type="Gene3D" id="3.40.50.300">
    <property type="entry name" value="P-loop containing nucleotide triphosphate hydrolases"/>
    <property type="match status" value="1"/>
</dbReference>
<sequence length="200" mass="21392">MTPSSSGGRPRGRRWSARGGTHGIDLLLQRGARVALIGPSGGGKSTLLRALAGLYHPQQDELRRDGAAQDWAELRSLATLIPQEAEVFEASVEENLTFGEPADTDALQSTTRIVRVAPRDTAQCQAPPRRIGYDSRYGRLRIAGRRPDRIGTAVVRMLTDGRCSGGGIGLGHAVIAPLPRIRGVWGNASELGHDTSAARQ</sequence>
<gene>
    <name evidence="2" type="ordered locus">Reut_B4622</name>
</gene>
<organism evidence="2">
    <name type="scientific">Cupriavidus pinatubonensis (strain JMP 134 / LMG 1197)</name>
    <name type="common">Cupriavidus necator (strain JMP 134)</name>
    <dbReference type="NCBI Taxonomy" id="264198"/>
    <lineage>
        <taxon>Bacteria</taxon>
        <taxon>Pseudomonadati</taxon>
        <taxon>Pseudomonadota</taxon>
        <taxon>Betaproteobacteria</taxon>
        <taxon>Burkholderiales</taxon>
        <taxon>Burkholderiaceae</taxon>
        <taxon>Cupriavidus</taxon>
    </lineage>
</organism>
<dbReference type="GO" id="GO:0034040">
    <property type="term" value="F:ATPase-coupled lipid transmembrane transporter activity"/>
    <property type="evidence" value="ECO:0007669"/>
    <property type="project" value="TreeGrafter"/>
</dbReference>
<evidence type="ECO:0000259" key="1">
    <source>
        <dbReference type="Pfam" id="PF00005"/>
    </source>
</evidence>
<dbReference type="Pfam" id="PF00005">
    <property type="entry name" value="ABC_tran"/>
    <property type="match status" value="1"/>
</dbReference>
<proteinExistence type="predicted"/>
<dbReference type="PANTHER" id="PTHR24221:SF654">
    <property type="entry name" value="ATP-BINDING CASSETTE SUB-FAMILY B MEMBER 6"/>
    <property type="match status" value="1"/>
</dbReference>
<evidence type="ECO:0000313" key="2">
    <source>
        <dbReference type="EMBL" id="AAZ63972.1"/>
    </source>
</evidence>
<name>Q46SB2_CUPPJ</name>
<dbReference type="EMBL" id="CP000091">
    <property type="protein sequence ID" value="AAZ63972.1"/>
    <property type="molecule type" value="Genomic_DNA"/>
</dbReference>
<dbReference type="InterPro" id="IPR039421">
    <property type="entry name" value="Type_1_exporter"/>
</dbReference>
<dbReference type="PANTHER" id="PTHR24221">
    <property type="entry name" value="ATP-BINDING CASSETTE SUB-FAMILY B"/>
    <property type="match status" value="1"/>
</dbReference>
<protein>
    <submittedName>
        <fullName evidence="2">Putative ABC-type bacteriocin/lantibiotic exporter</fullName>
    </submittedName>
</protein>
<dbReference type="AlphaFoldDB" id="Q46SB2"/>
<dbReference type="InterPro" id="IPR003439">
    <property type="entry name" value="ABC_transporter-like_ATP-bd"/>
</dbReference>
<feature type="domain" description="ABC transporter" evidence="1">
    <location>
        <begin position="22"/>
        <end position="112"/>
    </location>
</feature>
<dbReference type="eggNOG" id="COG1132">
    <property type="taxonomic scope" value="Bacteria"/>
</dbReference>
<dbReference type="HOGENOM" id="CLU_1364297_0_0_4"/>
<dbReference type="GO" id="GO:0005524">
    <property type="term" value="F:ATP binding"/>
    <property type="evidence" value="ECO:0007669"/>
    <property type="project" value="InterPro"/>
</dbReference>
<dbReference type="GO" id="GO:0016887">
    <property type="term" value="F:ATP hydrolysis activity"/>
    <property type="evidence" value="ECO:0007669"/>
    <property type="project" value="InterPro"/>
</dbReference>
<dbReference type="KEGG" id="reu:Reut_B4622"/>
<dbReference type="InterPro" id="IPR027417">
    <property type="entry name" value="P-loop_NTPase"/>
</dbReference>
<reference evidence="2" key="1">
    <citation type="submission" date="2005-08" db="EMBL/GenBank/DDBJ databases">
        <title>Complete sequence of chromosome 2 of Ralstonia eutropha JMP134.</title>
        <authorList>
            <person name="Copeland A."/>
            <person name="Lucas S."/>
            <person name="Lapidus A."/>
            <person name="Barry K."/>
            <person name="Detter J.C."/>
            <person name="Glavina T."/>
            <person name="Hammon N."/>
            <person name="Israni S."/>
            <person name="Pitluck S."/>
            <person name="Goltsman E."/>
            <person name="Martinez M."/>
            <person name="Schmutz J."/>
            <person name="Larimer F."/>
            <person name="Land M."/>
            <person name="Lykidis A."/>
            <person name="Richardson P."/>
        </authorList>
    </citation>
    <scope>NUCLEOTIDE SEQUENCE [LARGE SCALE GENOMIC DNA]</scope>
    <source>
        <strain evidence="2">JMP134</strain>
    </source>
</reference>
<dbReference type="SUPFAM" id="SSF52540">
    <property type="entry name" value="P-loop containing nucleoside triphosphate hydrolases"/>
    <property type="match status" value="1"/>
</dbReference>
<dbReference type="STRING" id="264198.Reut_B4622"/>
<accession>Q46SB2</accession>